<dbReference type="SMART" id="SM00895">
    <property type="entry name" value="FCD"/>
    <property type="match status" value="1"/>
</dbReference>
<dbReference type="GO" id="GO:0003700">
    <property type="term" value="F:DNA-binding transcription factor activity"/>
    <property type="evidence" value="ECO:0007669"/>
    <property type="project" value="InterPro"/>
</dbReference>
<dbReference type="InterPro" id="IPR008920">
    <property type="entry name" value="TF_FadR/GntR_C"/>
</dbReference>
<dbReference type="InterPro" id="IPR036388">
    <property type="entry name" value="WH-like_DNA-bd_sf"/>
</dbReference>
<dbReference type="Pfam" id="PF07729">
    <property type="entry name" value="FCD"/>
    <property type="match status" value="1"/>
</dbReference>
<dbReference type="AlphaFoldDB" id="A0A4R6QRP2"/>
<dbReference type="Gene3D" id="1.10.10.10">
    <property type="entry name" value="Winged helix-like DNA-binding domain superfamily/Winged helix DNA-binding domain"/>
    <property type="match status" value="1"/>
</dbReference>
<evidence type="ECO:0000256" key="3">
    <source>
        <dbReference type="ARBA" id="ARBA00023163"/>
    </source>
</evidence>
<dbReference type="Proteomes" id="UP000295361">
    <property type="component" value="Unassembled WGS sequence"/>
</dbReference>
<dbReference type="SUPFAM" id="SSF46785">
    <property type="entry name" value="Winged helix' DNA-binding domain"/>
    <property type="match status" value="1"/>
</dbReference>
<dbReference type="PANTHER" id="PTHR43537">
    <property type="entry name" value="TRANSCRIPTIONAL REGULATOR, GNTR FAMILY"/>
    <property type="match status" value="1"/>
</dbReference>
<keyword evidence="1" id="KW-0805">Transcription regulation</keyword>
<dbReference type="RefSeq" id="WP_133700240.1">
    <property type="nucleotide sequence ID" value="NZ_SNXS01000002.1"/>
</dbReference>
<dbReference type="InterPro" id="IPR000524">
    <property type="entry name" value="Tscrpt_reg_HTH_GntR"/>
</dbReference>
<dbReference type="CDD" id="cd07377">
    <property type="entry name" value="WHTH_GntR"/>
    <property type="match status" value="1"/>
</dbReference>
<evidence type="ECO:0000313" key="5">
    <source>
        <dbReference type="EMBL" id="TDP72798.1"/>
    </source>
</evidence>
<evidence type="ECO:0000256" key="1">
    <source>
        <dbReference type="ARBA" id="ARBA00023015"/>
    </source>
</evidence>
<sequence length="237" mass="26962">MTTTEPIHRRKLYQEVLDRLLERIRSGEIAPGAQLPSERELMEFYGVGRPAVREALQSLERSGIVEITHGERARVLLPNAQSLFDQIAGSARHLLRMQPETLEHLKEARVFLECGMARQAAERASDADIARLRERLAEHRASMANLSKFLEHDMAFHREIALISGNPIFPAIVESLFMWASEYYQPLVRAPGAEELTLSEHLRIVEAIAARQPQQAEQAMREHLTRANELYRQLAPG</sequence>
<dbReference type="Gene3D" id="1.20.120.530">
    <property type="entry name" value="GntR ligand-binding domain-like"/>
    <property type="match status" value="1"/>
</dbReference>
<dbReference type="SMART" id="SM00345">
    <property type="entry name" value="HTH_GNTR"/>
    <property type="match status" value="1"/>
</dbReference>
<proteinExistence type="predicted"/>
<dbReference type="GO" id="GO:0003677">
    <property type="term" value="F:DNA binding"/>
    <property type="evidence" value="ECO:0007669"/>
    <property type="project" value="UniProtKB-KW"/>
</dbReference>
<evidence type="ECO:0000313" key="6">
    <source>
        <dbReference type="Proteomes" id="UP000295361"/>
    </source>
</evidence>
<organism evidence="5 6">
    <name type="scientific">Roseateles toxinivorans</name>
    <dbReference type="NCBI Taxonomy" id="270368"/>
    <lineage>
        <taxon>Bacteria</taxon>
        <taxon>Pseudomonadati</taxon>
        <taxon>Pseudomonadota</taxon>
        <taxon>Betaproteobacteria</taxon>
        <taxon>Burkholderiales</taxon>
        <taxon>Sphaerotilaceae</taxon>
        <taxon>Roseateles</taxon>
    </lineage>
</organism>
<gene>
    <name evidence="5" type="ORF">DES47_102543</name>
</gene>
<dbReference type="Pfam" id="PF00392">
    <property type="entry name" value="GntR"/>
    <property type="match status" value="1"/>
</dbReference>
<dbReference type="SUPFAM" id="SSF48008">
    <property type="entry name" value="GntR ligand-binding domain-like"/>
    <property type="match status" value="1"/>
</dbReference>
<keyword evidence="6" id="KW-1185">Reference proteome</keyword>
<dbReference type="EMBL" id="SNXS01000002">
    <property type="protein sequence ID" value="TDP72798.1"/>
    <property type="molecule type" value="Genomic_DNA"/>
</dbReference>
<dbReference type="InterPro" id="IPR036390">
    <property type="entry name" value="WH_DNA-bd_sf"/>
</dbReference>
<dbReference type="PROSITE" id="PS50949">
    <property type="entry name" value="HTH_GNTR"/>
    <property type="match status" value="1"/>
</dbReference>
<protein>
    <submittedName>
        <fullName evidence="5">GntR family transcriptional regulator</fullName>
    </submittedName>
</protein>
<keyword evidence="3" id="KW-0804">Transcription</keyword>
<name>A0A4R6QRP2_9BURK</name>
<dbReference type="OrthoDB" id="5450856at2"/>
<dbReference type="InterPro" id="IPR011711">
    <property type="entry name" value="GntR_C"/>
</dbReference>
<dbReference type="FunCoup" id="A0A4R6QRP2">
    <property type="interactions" value="30"/>
</dbReference>
<evidence type="ECO:0000256" key="2">
    <source>
        <dbReference type="ARBA" id="ARBA00023125"/>
    </source>
</evidence>
<dbReference type="InParanoid" id="A0A4R6QRP2"/>
<accession>A0A4R6QRP2</accession>
<comment type="caution">
    <text evidence="5">The sequence shown here is derived from an EMBL/GenBank/DDBJ whole genome shotgun (WGS) entry which is preliminary data.</text>
</comment>
<reference evidence="5 6" key="1">
    <citation type="submission" date="2019-03" db="EMBL/GenBank/DDBJ databases">
        <title>Genomic Encyclopedia of Type Strains, Phase IV (KMG-IV): sequencing the most valuable type-strain genomes for metagenomic binning, comparative biology and taxonomic classification.</title>
        <authorList>
            <person name="Goeker M."/>
        </authorList>
    </citation>
    <scope>NUCLEOTIDE SEQUENCE [LARGE SCALE GENOMIC DNA]</scope>
    <source>
        <strain evidence="5 6">DSM 16998</strain>
    </source>
</reference>
<dbReference type="PANTHER" id="PTHR43537:SF53">
    <property type="entry name" value="HTH-TYPE TRANSCRIPTIONAL REPRESSOR NANR"/>
    <property type="match status" value="1"/>
</dbReference>
<dbReference type="PRINTS" id="PR00035">
    <property type="entry name" value="HTHGNTR"/>
</dbReference>
<evidence type="ECO:0000259" key="4">
    <source>
        <dbReference type="PROSITE" id="PS50949"/>
    </source>
</evidence>
<feature type="domain" description="HTH gntR-type" evidence="4">
    <location>
        <begin position="10"/>
        <end position="78"/>
    </location>
</feature>
<dbReference type="NCBIfam" id="NF003011">
    <property type="entry name" value="PRK03837.1"/>
    <property type="match status" value="1"/>
</dbReference>
<keyword evidence="2" id="KW-0238">DNA-binding</keyword>